<evidence type="ECO:0000313" key="1">
    <source>
        <dbReference type="Proteomes" id="UP000095280"/>
    </source>
</evidence>
<dbReference type="Proteomes" id="UP000095280">
    <property type="component" value="Unplaced"/>
</dbReference>
<dbReference type="AlphaFoldDB" id="A0A1I8F8V5"/>
<protein>
    <submittedName>
        <fullName evidence="2">DUF1778 domain-containing protein</fullName>
    </submittedName>
</protein>
<dbReference type="WBParaSite" id="maker-unitig_24466-snap-gene-0.1-mRNA-1">
    <property type="protein sequence ID" value="maker-unitig_24466-snap-gene-0.1-mRNA-1"/>
    <property type="gene ID" value="maker-unitig_24466-snap-gene-0.1"/>
</dbReference>
<reference evidence="2" key="1">
    <citation type="submission" date="2016-11" db="UniProtKB">
        <authorList>
            <consortium name="WormBaseParasite"/>
        </authorList>
    </citation>
    <scope>IDENTIFICATION</scope>
</reference>
<proteinExistence type="predicted"/>
<name>A0A1I8F8V5_9PLAT</name>
<accession>A0A1I8F8V5</accession>
<sequence>MLTSPFSKTDFRCMRSARSKVLPHRLLPRATPVPGNSYLAKSSRSETTVSYCRADFDAMELLSKVPHAAAPLILSRPILATTPD</sequence>
<evidence type="ECO:0000313" key="2">
    <source>
        <dbReference type="WBParaSite" id="maker-unitig_24466-snap-gene-0.1-mRNA-1"/>
    </source>
</evidence>
<organism evidence="1 2">
    <name type="scientific">Macrostomum lignano</name>
    <dbReference type="NCBI Taxonomy" id="282301"/>
    <lineage>
        <taxon>Eukaryota</taxon>
        <taxon>Metazoa</taxon>
        <taxon>Spiralia</taxon>
        <taxon>Lophotrochozoa</taxon>
        <taxon>Platyhelminthes</taxon>
        <taxon>Rhabditophora</taxon>
        <taxon>Macrostomorpha</taxon>
        <taxon>Macrostomida</taxon>
        <taxon>Macrostomidae</taxon>
        <taxon>Macrostomum</taxon>
    </lineage>
</organism>
<keyword evidence="1" id="KW-1185">Reference proteome</keyword>